<keyword evidence="1" id="KW-0732">Signal</keyword>
<evidence type="ECO:0000313" key="5">
    <source>
        <dbReference type="Proteomes" id="UP001344906"/>
    </source>
</evidence>
<dbReference type="Gene3D" id="2.130.10.10">
    <property type="entry name" value="YVTN repeat-like/Quinoprotein amine dehydrogenase"/>
    <property type="match status" value="2"/>
</dbReference>
<dbReference type="EMBL" id="BSRI01000001">
    <property type="protein sequence ID" value="GLV55289.1"/>
    <property type="molecule type" value="Genomic_DNA"/>
</dbReference>
<dbReference type="InterPro" id="IPR017850">
    <property type="entry name" value="Alkaline_phosphatase_core_sf"/>
</dbReference>
<dbReference type="Pfam" id="PF21783">
    <property type="entry name" value="YNCE"/>
    <property type="match status" value="1"/>
</dbReference>
<evidence type="ECO:0000256" key="2">
    <source>
        <dbReference type="ARBA" id="ARBA00022801"/>
    </source>
</evidence>
<reference evidence="4 5" key="1">
    <citation type="submission" date="2023-02" db="EMBL/GenBank/DDBJ databases">
        <title>Dictyobacter halimunensis sp. nov., a new member of the class Ktedonobacteria from forest soil in a geothermal area.</title>
        <authorList>
            <person name="Rachmania M.K."/>
            <person name="Ningsih F."/>
            <person name="Sakai Y."/>
            <person name="Yabe S."/>
            <person name="Yokota A."/>
            <person name="Sjamsuridzal W."/>
        </authorList>
    </citation>
    <scope>NUCLEOTIDE SEQUENCE [LARGE SCALE GENOMIC DNA]</scope>
    <source>
        <strain evidence="4 5">S3.2.2.5</strain>
    </source>
</reference>
<evidence type="ECO:0000259" key="3">
    <source>
        <dbReference type="Pfam" id="PF21783"/>
    </source>
</evidence>
<dbReference type="PANTHER" id="PTHR47197">
    <property type="entry name" value="PROTEIN NIRF"/>
    <property type="match status" value="1"/>
</dbReference>
<dbReference type="PANTHER" id="PTHR47197:SF3">
    <property type="entry name" value="DIHYDRO-HEME D1 DEHYDROGENASE"/>
    <property type="match status" value="1"/>
</dbReference>
<dbReference type="InterPro" id="IPR051200">
    <property type="entry name" value="Host-pathogen_enzymatic-act"/>
</dbReference>
<organism evidence="4 5">
    <name type="scientific">Dictyobacter halimunensis</name>
    <dbReference type="NCBI Taxonomy" id="3026934"/>
    <lineage>
        <taxon>Bacteria</taxon>
        <taxon>Bacillati</taxon>
        <taxon>Chloroflexota</taxon>
        <taxon>Ktedonobacteria</taxon>
        <taxon>Ktedonobacterales</taxon>
        <taxon>Dictyobacteraceae</taxon>
        <taxon>Dictyobacter</taxon>
    </lineage>
</organism>
<sequence length="902" mass="97834">MRLMPQMRGKSRAVRSSRRRLNLFLVTIPVLLIIAVSTSVAGACIVPSRESLFLVAHPGPQAGGTRLVDTWTITPAGSQLTLGDLPLNSILSPDGRHLLISNGGAGIQSLQVVSTADHKLMQTISYTSPHSVFVGLAYSPDGRAAYAAGGGENIIHTYSVSADGLLHEGDAISLLADPSSHRNLFPTGLSLSPDGKRLYVANNLSDNMDVVDTDSKAVLASPQVGAFPYTTLVSKDGKVVYVSNWGEATISVIDAATNTETGSIAVGQHPTAMALNPDNHYLYVTDANSDAVSIVDTGARREVGRISVAPRPHAQLSSSPQGLALSANGKALYVVDAGNNEVVVINLQGSKGQVMGRIPTAWYPTSVNVDAANATLYVTNGKGTGAGPNDKRLYADPIRARPPIVDAVSGFNNQYCNCAFDGFTGSMIRGTLSIIEIPGAQRLKLYTDQVARNDGKSDAVLNERSPGNPIPRPGGTSPIKHVIYVIRENRTYDQVLGDERQANGDARLVLFPRRNTPNGHALAERFGLFDNFYADAEVSADGHNWINSANANDYIEKMWPQNYSAGPAGRHRLADFSGESEVGLSPGGYIWDAAAEAHITYRDYGEFYQLHGYEPPHLLPAAQEPSCPGPVAHTYVSKQSIPRGQVLCFAPMQVTNHVRSHLANHYDPRYRSFDLDYMDADRVREWKREFTQFVAHNNLPQLEIVWLPNDHTQGTRAGKLTPQAMVADNDSALGQLVDTVSHSKYWASTAIFVTEDDSQNGPDHVDAHRTESLVISPYTSWRQVHVDHTLYDTAAMLRTIELILGLRALSQYDANAVPMWRAFTSYANLTPYTLHAENLSTTARNGPNAYGSATSAGMDFSTEDRIPMDRLNQVLWYEIKGTHVPYPGIKQASATGHDDDDG</sequence>
<dbReference type="InterPro" id="IPR048433">
    <property type="entry name" value="YNCE-like_beta-prop"/>
</dbReference>
<dbReference type="Gene3D" id="3.40.720.10">
    <property type="entry name" value="Alkaline Phosphatase, subunit A"/>
    <property type="match status" value="1"/>
</dbReference>
<dbReference type="InterPro" id="IPR011964">
    <property type="entry name" value="YVTN_b-propeller_repeat"/>
</dbReference>
<dbReference type="InterPro" id="IPR015943">
    <property type="entry name" value="WD40/YVTN_repeat-like_dom_sf"/>
</dbReference>
<keyword evidence="2" id="KW-0378">Hydrolase</keyword>
<feature type="domain" description="YNCE-like beta-propeller" evidence="3">
    <location>
        <begin position="238"/>
        <end position="379"/>
    </location>
</feature>
<accession>A0ABQ6FQJ9</accession>
<dbReference type="InterPro" id="IPR007312">
    <property type="entry name" value="Phosphoesterase"/>
</dbReference>
<dbReference type="Pfam" id="PF04185">
    <property type="entry name" value="Phosphoesterase"/>
    <property type="match status" value="1"/>
</dbReference>
<dbReference type="SUPFAM" id="SSF51004">
    <property type="entry name" value="C-terminal (heme d1) domain of cytochrome cd1-nitrite reductase"/>
    <property type="match status" value="1"/>
</dbReference>
<dbReference type="NCBIfam" id="TIGR02276">
    <property type="entry name" value="beta_rpt_yvtn"/>
    <property type="match status" value="2"/>
</dbReference>
<dbReference type="RefSeq" id="WP_338249500.1">
    <property type="nucleotide sequence ID" value="NZ_BSRI01000001.1"/>
</dbReference>
<evidence type="ECO:0000313" key="4">
    <source>
        <dbReference type="EMBL" id="GLV55289.1"/>
    </source>
</evidence>
<evidence type="ECO:0000256" key="1">
    <source>
        <dbReference type="ARBA" id="ARBA00022729"/>
    </source>
</evidence>
<comment type="caution">
    <text evidence="4">The sequence shown here is derived from an EMBL/GenBank/DDBJ whole genome shotgun (WGS) entry which is preliminary data.</text>
</comment>
<protein>
    <submittedName>
        <fullName evidence="4">Phosphoesterase</fullName>
    </submittedName>
</protein>
<gene>
    <name evidence="4" type="ORF">KDH_21360</name>
</gene>
<dbReference type="Proteomes" id="UP001344906">
    <property type="component" value="Unassembled WGS sequence"/>
</dbReference>
<proteinExistence type="predicted"/>
<keyword evidence="5" id="KW-1185">Reference proteome</keyword>
<dbReference type="InterPro" id="IPR019405">
    <property type="entry name" value="Lactonase_7-beta_prop"/>
</dbReference>
<dbReference type="SUPFAM" id="SSF63829">
    <property type="entry name" value="Calcium-dependent phosphotriesterase"/>
    <property type="match status" value="1"/>
</dbReference>
<dbReference type="Pfam" id="PF10282">
    <property type="entry name" value="Lactonase"/>
    <property type="match status" value="1"/>
</dbReference>
<name>A0ABQ6FQJ9_9CHLR</name>
<dbReference type="InterPro" id="IPR011048">
    <property type="entry name" value="Haem_d1_sf"/>
</dbReference>